<comment type="subcellular location">
    <subcellularLocation>
        <location evidence="1">Cell outer membrane</location>
    </subcellularLocation>
</comment>
<comment type="caution">
    <text evidence="8">The sequence shown here is derived from an EMBL/GenBank/DDBJ whole genome shotgun (WGS) entry which is preliminary data.</text>
</comment>
<sequence>MNKLLALCIALLALAGCAGPKERFVLLPQPDGSSSSIVVKTASGETALAQPYASVETAGGKAGKTATLNEGDVQARYSPLLQNLPQRPRSYDLLFELGSDRLTPDSRKLLEQAIEEFRKFPAGEFILVGHADDIGSAAVNETLSVRRARLVERELIRAKIEPLSIEVAGKGAREPRVPQKKGVPEPRNRFVEIRIR</sequence>
<dbReference type="InterPro" id="IPR006664">
    <property type="entry name" value="OMP_bac"/>
</dbReference>
<organism evidence="8 9">
    <name type="scientific">Herbaspirillum robiniae</name>
    <dbReference type="NCBI Taxonomy" id="2014887"/>
    <lineage>
        <taxon>Bacteria</taxon>
        <taxon>Pseudomonadati</taxon>
        <taxon>Pseudomonadota</taxon>
        <taxon>Betaproteobacteria</taxon>
        <taxon>Burkholderiales</taxon>
        <taxon>Oxalobacteraceae</taxon>
        <taxon>Herbaspirillum</taxon>
    </lineage>
</organism>
<dbReference type="InterPro" id="IPR006665">
    <property type="entry name" value="OmpA-like"/>
</dbReference>
<evidence type="ECO:0000256" key="3">
    <source>
        <dbReference type="ARBA" id="ARBA00023237"/>
    </source>
</evidence>
<evidence type="ECO:0000256" key="2">
    <source>
        <dbReference type="ARBA" id="ARBA00023136"/>
    </source>
</evidence>
<evidence type="ECO:0000259" key="6">
    <source>
        <dbReference type="PROSITE" id="PS51123"/>
    </source>
</evidence>
<dbReference type="SUPFAM" id="SSF103088">
    <property type="entry name" value="OmpA-like"/>
    <property type="match status" value="1"/>
</dbReference>
<keyword evidence="3" id="KW-0998">Cell outer membrane</keyword>
<dbReference type="InterPro" id="IPR050330">
    <property type="entry name" value="Bact_OuterMem_StrucFunc"/>
</dbReference>
<evidence type="ECO:0000313" key="7">
    <source>
        <dbReference type="EMBL" id="NUU00581.1"/>
    </source>
</evidence>
<dbReference type="Proteomes" id="UP000197596">
    <property type="component" value="Unassembled WGS sequence"/>
</dbReference>
<dbReference type="EMBL" id="NJGU01000005">
    <property type="protein sequence ID" value="OWY29289.1"/>
    <property type="molecule type" value="Genomic_DNA"/>
</dbReference>
<keyword evidence="10" id="KW-1185">Reference proteome</keyword>
<dbReference type="RefSeq" id="WP_079216582.1">
    <property type="nucleotide sequence ID" value="NZ_CP018845.1"/>
</dbReference>
<evidence type="ECO:0000313" key="8">
    <source>
        <dbReference type="EMBL" id="OWY29289.1"/>
    </source>
</evidence>
<dbReference type="Proteomes" id="UP000536746">
    <property type="component" value="Unassembled WGS sequence"/>
</dbReference>
<feature type="signal peptide" evidence="5">
    <location>
        <begin position="1"/>
        <end position="18"/>
    </location>
</feature>
<dbReference type="PANTHER" id="PTHR30329">
    <property type="entry name" value="STATOR ELEMENT OF FLAGELLAR MOTOR COMPLEX"/>
    <property type="match status" value="1"/>
</dbReference>
<evidence type="ECO:0000256" key="5">
    <source>
        <dbReference type="SAM" id="SignalP"/>
    </source>
</evidence>
<dbReference type="GO" id="GO:0009279">
    <property type="term" value="C:cell outer membrane"/>
    <property type="evidence" value="ECO:0007669"/>
    <property type="project" value="UniProtKB-SubCell"/>
</dbReference>
<dbReference type="Gene3D" id="3.30.1330.60">
    <property type="entry name" value="OmpA-like domain"/>
    <property type="match status" value="1"/>
</dbReference>
<gene>
    <name evidence="8" type="ORF">CEJ42_10580</name>
    <name evidence="7" type="ORF">HNO84_03150</name>
</gene>
<evidence type="ECO:0000313" key="10">
    <source>
        <dbReference type="Proteomes" id="UP000536746"/>
    </source>
</evidence>
<protein>
    <submittedName>
        <fullName evidence="8">Cell envelope biogenesis protein OmpA</fullName>
    </submittedName>
    <submittedName>
        <fullName evidence="7">OmpA family protein</fullName>
    </submittedName>
</protein>
<evidence type="ECO:0000256" key="1">
    <source>
        <dbReference type="ARBA" id="ARBA00004442"/>
    </source>
</evidence>
<dbReference type="OrthoDB" id="8586796at2"/>
<dbReference type="PROSITE" id="PS51123">
    <property type="entry name" value="OMPA_2"/>
    <property type="match status" value="1"/>
</dbReference>
<reference evidence="8 9" key="1">
    <citation type="submission" date="2017-06" db="EMBL/GenBank/DDBJ databases">
        <title>Herbaspirillum phytohormonus sp. nov., isolated from the root nodule of Robinia pseudoacacia in lead-zinc mine.</title>
        <authorList>
            <person name="Fan M."/>
            <person name="Lin Y."/>
        </authorList>
    </citation>
    <scope>NUCLEOTIDE SEQUENCE [LARGE SCALE GENOMIC DNA]</scope>
    <source>
        <strain evidence="8 9">HZ10</strain>
    </source>
</reference>
<feature type="chain" id="PRO_5012422194" evidence="5">
    <location>
        <begin position="19"/>
        <end position="196"/>
    </location>
</feature>
<feature type="domain" description="OmpA-like" evidence="6">
    <location>
        <begin position="82"/>
        <end position="196"/>
    </location>
</feature>
<accession>A0A246WT24</accession>
<dbReference type="PROSITE" id="PS51257">
    <property type="entry name" value="PROKAR_LIPOPROTEIN"/>
    <property type="match status" value="1"/>
</dbReference>
<dbReference type="PANTHER" id="PTHR30329:SF21">
    <property type="entry name" value="LIPOPROTEIN YIAD-RELATED"/>
    <property type="match status" value="1"/>
</dbReference>
<name>A0A246WT24_9BURK</name>
<reference evidence="7 10" key="2">
    <citation type="journal article" date="2020" name="Front. Plant Sci.">
        <title>Isolation of Rhizosphere Bacteria That Improve Quality and Water Stress Tolerance in Greenhouse Ornamentals.</title>
        <authorList>
            <person name="Nordstedt N.P."/>
            <person name="Jones M.L."/>
        </authorList>
    </citation>
    <scope>NUCLEOTIDE SEQUENCE [LARGE SCALE GENOMIC DNA]</scope>
    <source>
        <strain evidence="7 10">C6C2</strain>
    </source>
</reference>
<dbReference type="EMBL" id="JABFMT010000002">
    <property type="protein sequence ID" value="NUU00581.1"/>
    <property type="molecule type" value="Genomic_DNA"/>
</dbReference>
<keyword evidence="2 4" id="KW-0472">Membrane</keyword>
<dbReference type="CDD" id="cd07185">
    <property type="entry name" value="OmpA_C-like"/>
    <property type="match status" value="1"/>
</dbReference>
<evidence type="ECO:0000256" key="4">
    <source>
        <dbReference type="PROSITE-ProRule" id="PRU00473"/>
    </source>
</evidence>
<dbReference type="Pfam" id="PF00691">
    <property type="entry name" value="OmpA"/>
    <property type="match status" value="1"/>
</dbReference>
<evidence type="ECO:0000313" key="9">
    <source>
        <dbReference type="Proteomes" id="UP000197596"/>
    </source>
</evidence>
<dbReference type="AlphaFoldDB" id="A0A246WT24"/>
<keyword evidence="5" id="KW-0732">Signal</keyword>
<dbReference type="InterPro" id="IPR036737">
    <property type="entry name" value="OmpA-like_sf"/>
</dbReference>
<proteinExistence type="predicted"/>
<dbReference type="PRINTS" id="PR01021">
    <property type="entry name" value="OMPADOMAIN"/>
</dbReference>